<keyword evidence="2" id="KW-1185">Reference proteome</keyword>
<proteinExistence type="predicted"/>
<organism evidence="1 2">
    <name type="scientific">Herbaspirillum huttiense subsp. lycopersici</name>
    <dbReference type="NCBI Taxonomy" id="3074428"/>
    <lineage>
        <taxon>Bacteria</taxon>
        <taxon>Pseudomonadati</taxon>
        <taxon>Pseudomonadota</taxon>
        <taxon>Betaproteobacteria</taxon>
        <taxon>Burkholderiales</taxon>
        <taxon>Oxalobacteraceae</taxon>
        <taxon>Herbaspirillum</taxon>
    </lineage>
</organism>
<dbReference type="RefSeq" id="WP_310839458.1">
    <property type="nucleotide sequence ID" value="NZ_JAVLSJ010000001.1"/>
</dbReference>
<name>A0ABU2EFW9_9BURK</name>
<protein>
    <submittedName>
        <fullName evidence="1">Uncharacterized protein</fullName>
    </submittedName>
</protein>
<dbReference type="Proteomes" id="UP001246576">
    <property type="component" value="Unassembled WGS sequence"/>
</dbReference>
<evidence type="ECO:0000313" key="2">
    <source>
        <dbReference type="Proteomes" id="UP001246576"/>
    </source>
</evidence>
<comment type="caution">
    <text evidence="1">The sequence shown here is derived from an EMBL/GenBank/DDBJ whole genome shotgun (WGS) entry which is preliminary data.</text>
</comment>
<dbReference type="EMBL" id="JAVLSJ010000001">
    <property type="protein sequence ID" value="MDR9847036.1"/>
    <property type="molecule type" value="Genomic_DNA"/>
</dbReference>
<evidence type="ECO:0000313" key="1">
    <source>
        <dbReference type="EMBL" id="MDR9847036.1"/>
    </source>
</evidence>
<sequence>MPRCTGKGYDECDSCVNAEFDPFECDDCEDGSNWEPFDSDGELTTHELKFHRHLETA</sequence>
<reference evidence="1" key="1">
    <citation type="submission" date="2023-09" db="EMBL/GenBank/DDBJ databases">
        <title>Description of first Herbaspirillum huttiense subsp. nephrolepsisexaltata and Herbaspirillum huttiense subsp. lycopersicon.</title>
        <authorList>
            <person name="Poudel M."/>
            <person name="Sharma A."/>
            <person name="Goss E."/>
            <person name="Tapia J.H."/>
            <person name="Harmon C.M."/>
            <person name="Jones J.B."/>
        </authorList>
    </citation>
    <scope>NUCLEOTIDE SEQUENCE</scope>
    <source>
        <strain evidence="1">SE1</strain>
    </source>
</reference>
<gene>
    <name evidence="1" type="ORF">RI048_02300</name>
</gene>
<accession>A0ABU2EFW9</accession>